<accession>A0ABM9CNQ1</accession>
<proteinExistence type="predicted"/>
<evidence type="ECO:0000313" key="1">
    <source>
        <dbReference type="EMBL" id="CAH1219565.1"/>
    </source>
</evidence>
<evidence type="ECO:0000313" key="2">
    <source>
        <dbReference type="Proteomes" id="UP000838821"/>
    </source>
</evidence>
<name>A0ABM9CNQ1_9BACL</name>
<sequence>MRILEAFSFAFKGVSFRHSERTDSLTNSGAAPGSLTESF</sequence>
<reference evidence="1" key="1">
    <citation type="submission" date="2022-01" db="EMBL/GenBank/DDBJ databases">
        <authorList>
            <person name="Criscuolo A."/>
        </authorList>
    </citation>
    <scope>NUCLEOTIDE SEQUENCE</scope>
    <source>
        <strain evidence="1">CIP111891</strain>
    </source>
</reference>
<gene>
    <name evidence="1" type="ORF">PAECIP111891_04925</name>
</gene>
<keyword evidence="2" id="KW-1185">Reference proteome</keyword>
<organism evidence="1 2">
    <name type="scientific">Paenibacillus allorhizoplanae</name>
    <dbReference type="NCBI Taxonomy" id="2905648"/>
    <lineage>
        <taxon>Bacteria</taxon>
        <taxon>Bacillati</taxon>
        <taxon>Bacillota</taxon>
        <taxon>Bacilli</taxon>
        <taxon>Bacillales</taxon>
        <taxon>Paenibacillaceae</taxon>
        <taxon>Paenibacillus</taxon>
    </lineage>
</organism>
<protein>
    <submittedName>
        <fullName evidence="1">Uncharacterized protein</fullName>
    </submittedName>
</protein>
<dbReference type="EMBL" id="CAKMMW010000018">
    <property type="protein sequence ID" value="CAH1219565.1"/>
    <property type="molecule type" value="Genomic_DNA"/>
</dbReference>
<dbReference type="Proteomes" id="UP000838821">
    <property type="component" value="Unassembled WGS sequence"/>
</dbReference>
<comment type="caution">
    <text evidence="1">The sequence shown here is derived from an EMBL/GenBank/DDBJ whole genome shotgun (WGS) entry which is preliminary data.</text>
</comment>